<proteinExistence type="predicted"/>
<dbReference type="EMBL" id="CM047901">
    <property type="protein sequence ID" value="KAJ0096794.1"/>
    <property type="molecule type" value="Genomic_DNA"/>
</dbReference>
<dbReference type="Proteomes" id="UP001164250">
    <property type="component" value="Chromosome 5"/>
</dbReference>
<name>A0ACC1BCW8_9ROSI</name>
<evidence type="ECO:0000313" key="2">
    <source>
        <dbReference type="Proteomes" id="UP001164250"/>
    </source>
</evidence>
<reference evidence="2" key="1">
    <citation type="journal article" date="2023" name="G3 (Bethesda)">
        <title>Genome assembly and association tests identify interacting loci associated with vigor, precocity, and sex in interspecific pistachio rootstocks.</title>
        <authorList>
            <person name="Palmer W."/>
            <person name="Jacygrad E."/>
            <person name="Sagayaradj S."/>
            <person name="Cavanaugh K."/>
            <person name="Han R."/>
            <person name="Bertier L."/>
            <person name="Beede B."/>
            <person name="Kafkas S."/>
            <person name="Golino D."/>
            <person name="Preece J."/>
            <person name="Michelmore R."/>
        </authorList>
    </citation>
    <scope>NUCLEOTIDE SEQUENCE [LARGE SCALE GENOMIC DNA]</scope>
</reference>
<keyword evidence="2" id="KW-1185">Reference proteome</keyword>
<accession>A0ACC1BCW8</accession>
<protein>
    <submittedName>
        <fullName evidence="1">Uncharacterized protein</fullName>
    </submittedName>
</protein>
<organism evidence="1 2">
    <name type="scientific">Pistacia atlantica</name>
    <dbReference type="NCBI Taxonomy" id="434234"/>
    <lineage>
        <taxon>Eukaryota</taxon>
        <taxon>Viridiplantae</taxon>
        <taxon>Streptophyta</taxon>
        <taxon>Embryophyta</taxon>
        <taxon>Tracheophyta</taxon>
        <taxon>Spermatophyta</taxon>
        <taxon>Magnoliopsida</taxon>
        <taxon>eudicotyledons</taxon>
        <taxon>Gunneridae</taxon>
        <taxon>Pentapetalae</taxon>
        <taxon>rosids</taxon>
        <taxon>malvids</taxon>
        <taxon>Sapindales</taxon>
        <taxon>Anacardiaceae</taxon>
        <taxon>Pistacia</taxon>
    </lineage>
</organism>
<sequence>MSHKTVYYFSSLLRSCASLLAISQAKQTHTQIIVHGFLPNVFLQTDLLLAYSKCGFLRDARQVFDKMAKRNMHSWNILIASYVSNSMYGDVFRVFGMFLEMGFRPDYYTLPPVIKSCGGAGEVFMGKLLHWLGDKTWVFSGMFWKDSVVWNTMISGFGRAGLYREALEYVRNMNEEGVKMDSMVIPSVLHTCGGDGDLMKGKEIHGQVVKSVLFEGDIAIWNSLIDMYAKCGCLQDAETVFRNMHHFNLVTWTTMISCYGIHGKGEDSLFLFKKMRDCGFEPNCVTLTAVLSSCSHSGFIDQGQRIFNSISSDYGFEPSVEHYACMVDLLGRFGYLEEALALVKNVKLEVTASVWGALLAGCMMHKNVEIGEIAAYHLFDLEPRNPSNYIALCSIYDSLCMLDGVSRTRMMMRKMGLTKSPGCSWITIAGKTHIFFQGDHSHPLTQMIYKILDEIIKEPMLPDACRQGNILDNQNRVEALRYCTFLIVQAELHFGMQDVCLRIYHEKPLDQL</sequence>
<comment type="caution">
    <text evidence="1">The sequence shown here is derived from an EMBL/GenBank/DDBJ whole genome shotgun (WGS) entry which is preliminary data.</text>
</comment>
<evidence type="ECO:0000313" key="1">
    <source>
        <dbReference type="EMBL" id="KAJ0096794.1"/>
    </source>
</evidence>
<gene>
    <name evidence="1" type="ORF">Patl1_27869</name>
</gene>